<feature type="transmembrane region" description="Helical" evidence="5">
    <location>
        <begin position="388"/>
        <end position="405"/>
    </location>
</feature>
<name>A0A167X670_9HYPO</name>
<protein>
    <submittedName>
        <fullName evidence="6">Major facilitator superfamily domain, general substrate transporter</fullName>
    </submittedName>
</protein>
<dbReference type="PANTHER" id="PTHR23501">
    <property type="entry name" value="MAJOR FACILITATOR SUPERFAMILY"/>
    <property type="match status" value="1"/>
</dbReference>
<evidence type="ECO:0000256" key="2">
    <source>
        <dbReference type="ARBA" id="ARBA00022692"/>
    </source>
</evidence>
<comment type="caution">
    <text evidence="6">The sequence shown here is derived from an EMBL/GenBank/DDBJ whole genome shotgun (WGS) entry which is preliminary data.</text>
</comment>
<organism evidence="6 7">
    <name type="scientific">Niveomyces insectorum RCEF 264</name>
    <dbReference type="NCBI Taxonomy" id="1081102"/>
    <lineage>
        <taxon>Eukaryota</taxon>
        <taxon>Fungi</taxon>
        <taxon>Dikarya</taxon>
        <taxon>Ascomycota</taxon>
        <taxon>Pezizomycotina</taxon>
        <taxon>Sordariomycetes</taxon>
        <taxon>Hypocreomycetidae</taxon>
        <taxon>Hypocreales</taxon>
        <taxon>Cordycipitaceae</taxon>
        <taxon>Niveomyces</taxon>
    </lineage>
</organism>
<gene>
    <name evidence="6" type="ORF">SPI_03226</name>
</gene>
<dbReference type="PANTHER" id="PTHR23501:SF200">
    <property type="entry name" value="TRANSPORTER, PUTATIVE (AFU_ORTHOLOGUE AFUA_3G01360)-RELATED"/>
    <property type="match status" value="1"/>
</dbReference>
<feature type="transmembrane region" description="Helical" evidence="5">
    <location>
        <begin position="192"/>
        <end position="215"/>
    </location>
</feature>
<dbReference type="OrthoDB" id="2241241at2759"/>
<evidence type="ECO:0000256" key="4">
    <source>
        <dbReference type="ARBA" id="ARBA00023136"/>
    </source>
</evidence>
<evidence type="ECO:0000256" key="5">
    <source>
        <dbReference type="SAM" id="Phobius"/>
    </source>
</evidence>
<sequence length="559" mass="59793">MGVLESVRRQFRPVSDTVVEVAPPNEGTGTAVPAVEDVQNEKNAAQQAESKDVGVETVEAAQAIWGKKGRWLEILGLALVMIVYEIDNSTVYIYNDYSTSSFNALSTLATLSTTSTIVFSVVKPSVAMLSNVLGRGKTYVLTISFYIFAYILMASAKSIGPYAAGVIFYSIGQSGTSLMNDVTISDITLARWGGFGIGVSFFPFLIMPWVTAYIVDSAVNATGMGWRWGIGMLAIIMPFCASFIITTLLYYEGRARSMGLVPRPARTTVYAFCSQIDLGGVCLFSGRLALLLLPMTLAATSPATWRTPYVDVHIALGALLLLLLPAYEAYWARATPSCPCTTLRTAPSVARGFDARVATFIVYVNGVTQCLASILSGLVMVRLRRYKYLSIVGAVIRTVGYGVMLRLRGAENSAAEVFVVQAIQGIGSGIMQTTLLVPAQISVPHAQMAQITALVVSLSSVGGSVGACIAGGIYTNTFKPALRRYLGSRGSAELVDALFNSITGTAPAWGTPERVAVNLAFTDVLRYMTYTALGSSIPGLVMAALLPNHMLPDRNNLVE</sequence>
<keyword evidence="4 5" id="KW-0472">Membrane</keyword>
<dbReference type="InterPro" id="IPR036259">
    <property type="entry name" value="MFS_trans_sf"/>
</dbReference>
<dbReference type="EMBL" id="AZHD01000004">
    <property type="protein sequence ID" value="OAA64579.1"/>
    <property type="molecule type" value="Genomic_DNA"/>
</dbReference>
<feature type="transmembrane region" description="Helical" evidence="5">
    <location>
        <begin position="227"/>
        <end position="249"/>
    </location>
</feature>
<dbReference type="Gene3D" id="1.20.1250.20">
    <property type="entry name" value="MFS general substrate transporter like domains"/>
    <property type="match status" value="2"/>
</dbReference>
<feature type="transmembrane region" description="Helical" evidence="5">
    <location>
        <begin position="360"/>
        <end position="381"/>
    </location>
</feature>
<dbReference type="SUPFAM" id="SSF103473">
    <property type="entry name" value="MFS general substrate transporter"/>
    <property type="match status" value="1"/>
</dbReference>
<feature type="transmembrane region" description="Helical" evidence="5">
    <location>
        <begin position="451"/>
        <end position="474"/>
    </location>
</feature>
<reference evidence="6 7" key="1">
    <citation type="journal article" date="2016" name="Genome Biol. Evol.">
        <title>Divergent and convergent evolution of fungal pathogenicity.</title>
        <authorList>
            <person name="Shang Y."/>
            <person name="Xiao G."/>
            <person name="Zheng P."/>
            <person name="Cen K."/>
            <person name="Zhan S."/>
            <person name="Wang C."/>
        </authorList>
    </citation>
    <scope>NUCLEOTIDE SEQUENCE [LARGE SCALE GENOMIC DNA]</scope>
    <source>
        <strain evidence="6 7">RCEF 264</strain>
    </source>
</reference>
<feature type="transmembrane region" description="Helical" evidence="5">
    <location>
        <begin position="309"/>
        <end position="327"/>
    </location>
</feature>
<keyword evidence="7" id="KW-1185">Reference proteome</keyword>
<keyword evidence="2 5" id="KW-0812">Transmembrane</keyword>
<dbReference type="AlphaFoldDB" id="A0A167X670"/>
<keyword evidence="3 5" id="KW-1133">Transmembrane helix</keyword>
<dbReference type="Proteomes" id="UP000076874">
    <property type="component" value="Unassembled WGS sequence"/>
</dbReference>
<accession>A0A167X670</accession>
<feature type="transmembrane region" description="Helical" evidence="5">
    <location>
        <begin position="100"/>
        <end position="122"/>
    </location>
</feature>
<feature type="transmembrane region" description="Helical" evidence="5">
    <location>
        <begin position="269"/>
        <end position="297"/>
    </location>
</feature>
<feature type="transmembrane region" description="Helical" evidence="5">
    <location>
        <begin position="527"/>
        <end position="546"/>
    </location>
</feature>
<feature type="transmembrane region" description="Helical" evidence="5">
    <location>
        <begin position="417"/>
        <end position="439"/>
    </location>
</feature>
<evidence type="ECO:0000256" key="3">
    <source>
        <dbReference type="ARBA" id="ARBA00022989"/>
    </source>
</evidence>
<evidence type="ECO:0000313" key="7">
    <source>
        <dbReference type="Proteomes" id="UP000076874"/>
    </source>
</evidence>
<proteinExistence type="predicted"/>
<feature type="transmembrane region" description="Helical" evidence="5">
    <location>
        <begin position="143"/>
        <end position="172"/>
    </location>
</feature>
<dbReference type="GO" id="GO:0015343">
    <property type="term" value="F:siderophore-iron transmembrane transporter activity"/>
    <property type="evidence" value="ECO:0007669"/>
    <property type="project" value="TreeGrafter"/>
</dbReference>
<comment type="subcellular location">
    <subcellularLocation>
        <location evidence="1">Membrane</location>
        <topology evidence="1">Multi-pass membrane protein</topology>
    </subcellularLocation>
</comment>
<dbReference type="GO" id="GO:0005886">
    <property type="term" value="C:plasma membrane"/>
    <property type="evidence" value="ECO:0007669"/>
    <property type="project" value="TreeGrafter"/>
</dbReference>
<evidence type="ECO:0000313" key="6">
    <source>
        <dbReference type="EMBL" id="OAA64579.1"/>
    </source>
</evidence>
<evidence type="ECO:0000256" key="1">
    <source>
        <dbReference type="ARBA" id="ARBA00004141"/>
    </source>
</evidence>